<dbReference type="GO" id="GO:0004497">
    <property type="term" value="F:monooxygenase activity"/>
    <property type="evidence" value="ECO:0007669"/>
    <property type="project" value="UniProtKB-KW"/>
</dbReference>
<dbReference type="Proteomes" id="UP000659344">
    <property type="component" value="Unassembled WGS sequence"/>
</dbReference>
<gene>
    <name evidence="1" type="primary">yqjZ</name>
    <name evidence="1" type="ORF">GCM10008013_22580</name>
</gene>
<keyword evidence="1" id="KW-0560">Oxidoreductase</keyword>
<evidence type="ECO:0000313" key="2">
    <source>
        <dbReference type="Proteomes" id="UP000659344"/>
    </source>
</evidence>
<proteinExistence type="predicted"/>
<dbReference type="Gene3D" id="3.30.70.100">
    <property type="match status" value="1"/>
</dbReference>
<sequence length="109" mass="12376">MEDIGHGKLRSCYAVIFSSQRTPGDHGYSMMADKMDELASQQPGYLGMESVRDSSGAGITISYWDSLDAISNWKKNQSHMIAQEKGKQDWYENYSVKICKVEREYHSGQ</sequence>
<dbReference type="InterPro" id="IPR025444">
    <property type="entry name" value="Monooxy_af470"/>
</dbReference>
<dbReference type="PANTHER" id="PTHR37811:SF2">
    <property type="entry name" value="ABM DOMAIN-CONTAINING PROTEIN"/>
    <property type="match status" value="1"/>
</dbReference>
<protein>
    <submittedName>
        <fullName evidence="1">Antibiotic biosynthesis monooxygenase</fullName>
    </submittedName>
</protein>
<dbReference type="RefSeq" id="WP_229753340.1">
    <property type="nucleotide sequence ID" value="NZ_BMFT01000001.1"/>
</dbReference>
<dbReference type="SUPFAM" id="SSF54909">
    <property type="entry name" value="Dimeric alpha+beta barrel"/>
    <property type="match status" value="1"/>
</dbReference>
<dbReference type="EMBL" id="BMFT01000001">
    <property type="protein sequence ID" value="GGH23460.1"/>
    <property type="molecule type" value="Genomic_DNA"/>
</dbReference>
<evidence type="ECO:0000313" key="1">
    <source>
        <dbReference type="EMBL" id="GGH23460.1"/>
    </source>
</evidence>
<dbReference type="PANTHER" id="PTHR37811">
    <property type="entry name" value="BLL5343 PROTEIN"/>
    <property type="match status" value="1"/>
</dbReference>
<keyword evidence="2" id="KW-1185">Reference proteome</keyword>
<name>A0ABQ1YFK2_9BACL</name>
<comment type="caution">
    <text evidence="1">The sequence shown here is derived from an EMBL/GenBank/DDBJ whole genome shotgun (WGS) entry which is preliminary data.</text>
</comment>
<keyword evidence="1" id="KW-0503">Monooxygenase</keyword>
<dbReference type="Pfam" id="PF13826">
    <property type="entry name" value="Monooxy_af470-like"/>
    <property type="match status" value="1"/>
</dbReference>
<dbReference type="InterPro" id="IPR052936">
    <property type="entry name" value="Jasmonate_Hydroxylase-like"/>
</dbReference>
<reference evidence="2" key="1">
    <citation type="journal article" date="2019" name="Int. J. Syst. Evol. Microbiol.">
        <title>The Global Catalogue of Microorganisms (GCM) 10K type strain sequencing project: providing services to taxonomists for standard genome sequencing and annotation.</title>
        <authorList>
            <consortium name="The Broad Institute Genomics Platform"/>
            <consortium name="The Broad Institute Genome Sequencing Center for Infectious Disease"/>
            <person name="Wu L."/>
            <person name="Ma J."/>
        </authorList>
    </citation>
    <scope>NUCLEOTIDE SEQUENCE [LARGE SCALE GENOMIC DNA]</scope>
    <source>
        <strain evidence="2">CGMCC 1.12769</strain>
    </source>
</reference>
<accession>A0ABQ1YFK2</accession>
<organism evidence="1 2">
    <name type="scientific">Paenibacillus segetis</name>
    <dbReference type="NCBI Taxonomy" id="1325360"/>
    <lineage>
        <taxon>Bacteria</taxon>
        <taxon>Bacillati</taxon>
        <taxon>Bacillota</taxon>
        <taxon>Bacilli</taxon>
        <taxon>Bacillales</taxon>
        <taxon>Paenibacillaceae</taxon>
        <taxon>Paenibacillus</taxon>
    </lineage>
</organism>
<dbReference type="InterPro" id="IPR011008">
    <property type="entry name" value="Dimeric_a/b-barrel"/>
</dbReference>